<sequence length="99" mass="11325">MVLKINRHWQKPKMHSYESMAMYEDRLGATHQIVTGGIGHMGEKVHKLSISYVQTENGIGLIHIMSLCGSAKFMSRNYPYFNTDLANVNCKKCLRYCKA</sequence>
<proteinExistence type="predicted"/>
<protein>
    <submittedName>
        <fullName evidence="1">Uncharacterized protein</fullName>
    </submittedName>
</protein>
<name>A0A6M3L403_9ZZZZ</name>
<dbReference type="EMBL" id="MT142770">
    <property type="protein sequence ID" value="QJA88321.1"/>
    <property type="molecule type" value="Genomic_DNA"/>
</dbReference>
<organism evidence="1">
    <name type="scientific">viral metagenome</name>
    <dbReference type="NCBI Taxonomy" id="1070528"/>
    <lineage>
        <taxon>unclassified sequences</taxon>
        <taxon>metagenomes</taxon>
        <taxon>organismal metagenomes</taxon>
    </lineage>
</organism>
<evidence type="ECO:0000313" key="1">
    <source>
        <dbReference type="EMBL" id="QJA88321.1"/>
    </source>
</evidence>
<dbReference type="AlphaFoldDB" id="A0A6M3L403"/>
<gene>
    <name evidence="1" type="ORF">MM415B02785_0014</name>
</gene>
<accession>A0A6M3L403</accession>
<reference evidence="1" key="1">
    <citation type="submission" date="2020-03" db="EMBL/GenBank/DDBJ databases">
        <title>The deep terrestrial virosphere.</title>
        <authorList>
            <person name="Holmfeldt K."/>
            <person name="Nilsson E."/>
            <person name="Simone D."/>
            <person name="Lopez-Fernandez M."/>
            <person name="Wu X."/>
            <person name="de Brujin I."/>
            <person name="Lundin D."/>
            <person name="Andersson A."/>
            <person name="Bertilsson S."/>
            <person name="Dopson M."/>
        </authorList>
    </citation>
    <scope>NUCLEOTIDE SEQUENCE</scope>
    <source>
        <strain evidence="1">MM415B02785</strain>
    </source>
</reference>